<evidence type="ECO:0000313" key="3">
    <source>
        <dbReference type="Proteomes" id="UP000775872"/>
    </source>
</evidence>
<accession>A0A9N9Z0Z0</accession>
<dbReference type="AlphaFoldDB" id="A0A9N9Z0Z0"/>
<dbReference type="EMBL" id="CABFOC020000018">
    <property type="protein sequence ID" value="CAH0047088.1"/>
    <property type="molecule type" value="Genomic_DNA"/>
</dbReference>
<comment type="caution">
    <text evidence="2">The sequence shown here is derived from an EMBL/GenBank/DDBJ whole genome shotgun (WGS) entry which is preliminary data.</text>
</comment>
<keyword evidence="3" id="KW-1185">Reference proteome</keyword>
<evidence type="ECO:0000259" key="1">
    <source>
        <dbReference type="Pfam" id="PF20684"/>
    </source>
</evidence>
<gene>
    <name evidence="2" type="ORF">CSOL1703_00013327</name>
</gene>
<proteinExistence type="predicted"/>
<name>A0A9N9Z0Z0_9HYPO</name>
<dbReference type="InterPro" id="IPR049326">
    <property type="entry name" value="Rhodopsin_dom_fungi"/>
</dbReference>
<dbReference type="Proteomes" id="UP000775872">
    <property type="component" value="Unassembled WGS sequence"/>
</dbReference>
<sequence>MFSLGVFGTITSCIQVYYATVLHRIVSLTWDYVQILVRADLEAIVALIMACSPSIGVLLRIASEN</sequence>
<protein>
    <recommendedName>
        <fullName evidence="1">Rhodopsin domain-containing protein</fullName>
    </recommendedName>
</protein>
<dbReference type="Pfam" id="PF20684">
    <property type="entry name" value="Fung_rhodopsin"/>
    <property type="match status" value="1"/>
</dbReference>
<feature type="domain" description="Rhodopsin" evidence="1">
    <location>
        <begin position="1"/>
        <end position="60"/>
    </location>
</feature>
<organism evidence="2 3">
    <name type="scientific">Clonostachys solani</name>
    <dbReference type="NCBI Taxonomy" id="160281"/>
    <lineage>
        <taxon>Eukaryota</taxon>
        <taxon>Fungi</taxon>
        <taxon>Dikarya</taxon>
        <taxon>Ascomycota</taxon>
        <taxon>Pezizomycotina</taxon>
        <taxon>Sordariomycetes</taxon>
        <taxon>Hypocreomycetidae</taxon>
        <taxon>Hypocreales</taxon>
        <taxon>Bionectriaceae</taxon>
        <taxon>Clonostachys</taxon>
    </lineage>
</organism>
<evidence type="ECO:0000313" key="2">
    <source>
        <dbReference type="EMBL" id="CAH0047088.1"/>
    </source>
</evidence>
<reference evidence="2" key="1">
    <citation type="submission" date="2021-10" db="EMBL/GenBank/DDBJ databases">
        <authorList>
            <person name="Piombo E."/>
        </authorList>
    </citation>
    <scope>NUCLEOTIDE SEQUENCE</scope>
</reference>